<evidence type="ECO:0000256" key="3">
    <source>
        <dbReference type="ARBA" id="ARBA00022692"/>
    </source>
</evidence>
<dbReference type="InterPro" id="IPR003838">
    <property type="entry name" value="ABC3_permease_C"/>
</dbReference>
<dbReference type="InterPro" id="IPR038766">
    <property type="entry name" value="Membrane_comp_ABC_pdt"/>
</dbReference>
<dbReference type="Pfam" id="PF12704">
    <property type="entry name" value="MacB_PCD"/>
    <property type="match status" value="1"/>
</dbReference>
<organism evidence="9 10">
    <name type="scientific">Sphingomonas caseinilyticus</name>
    <dbReference type="NCBI Taxonomy" id="2908205"/>
    <lineage>
        <taxon>Bacteria</taxon>
        <taxon>Pseudomonadati</taxon>
        <taxon>Pseudomonadota</taxon>
        <taxon>Alphaproteobacteria</taxon>
        <taxon>Sphingomonadales</taxon>
        <taxon>Sphingomonadaceae</taxon>
        <taxon>Sphingomonas</taxon>
    </lineage>
</organism>
<evidence type="ECO:0000259" key="8">
    <source>
        <dbReference type="Pfam" id="PF12704"/>
    </source>
</evidence>
<evidence type="ECO:0000256" key="4">
    <source>
        <dbReference type="ARBA" id="ARBA00022989"/>
    </source>
</evidence>
<name>A0ABT0RUD9_9SPHN</name>
<feature type="domain" description="MacB-like periplasmic core" evidence="8">
    <location>
        <begin position="24"/>
        <end position="219"/>
    </location>
</feature>
<keyword evidence="10" id="KW-1185">Reference proteome</keyword>
<evidence type="ECO:0000313" key="10">
    <source>
        <dbReference type="Proteomes" id="UP001203410"/>
    </source>
</evidence>
<keyword evidence="2" id="KW-1003">Cell membrane</keyword>
<feature type="transmembrane region" description="Helical" evidence="6">
    <location>
        <begin position="341"/>
        <end position="364"/>
    </location>
</feature>
<reference evidence="9 10" key="1">
    <citation type="submission" date="2022-05" db="EMBL/GenBank/DDBJ databases">
        <authorList>
            <person name="Jo J.-H."/>
            <person name="Im W.-T."/>
        </authorList>
    </citation>
    <scope>NUCLEOTIDE SEQUENCE [LARGE SCALE GENOMIC DNA]</scope>
    <source>
        <strain evidence="9 10">NSE70-1</strain>
    </source>
</reference>
<feature type="transmembrane region" description="Helical" evidence="6">
    <location>
        <begin position="795"/>
        <end position="817"/>
    </location>
</feature>
<proteinExistence type="predicted"/>
<dbReference type="EMBL" id="JAMGBA010000002">
    <property type="protein sequence ID" value="MCL6698645.1"/>
    <property type="molecule type" value="Genomic_DNA"/>
</dbReference>
<gene>
    <name evidence="9" type="ORF">LZ496_07580</name>
</gene>
<sequence>MSLPIRLALRDLRGGLSGLGLLWLCLAVAIAGLASVTSLASSIDRAIADNGRAMLGGDLSLSVAQRDAGQDERAAIDSLGRSSKTVMTRSMLIAPDGRSQLVELTGVDPNWRLAGDVDWGAGGRRPSNSAEAGVGREVAERLDLRLGQQVRLGRATYRIVSIIQKLPGQSGFALSPPVIVDEPGLAASGLIQPGSISTTNYRILLPEGADAEAAGKDFQRRFPEGGWRSTTRDEAGSGTRRFIDRLGQMLQLVALSALAIGGLGMSSAAAAFAASRRPSIAILKLVGATRRTVDTMLFIEIGLIALTAILAGLAIGAAAPALVGKITEGLLPITPETGPQWLALGEAALFGLLISFAASWRMVANAGETKPARLLRGDVGNGEPLKWRTFLLPFLALAIAAGIAVASASDPMFAAMGVGAIALLCGLFALIGIAIRRTARGAKHLGGPVTRLGIAALDRPGSATGRLAVSLGLGLTLLVTLAGTASSILAEIDTSIPKRAPALFMVDIPRAEEQRFRQMADETVPRSDLRLVPSLRGPVTAVNGVRVTDMKNIPEGAWILRGDRGLTFARDLPPANRIVGGQWWPKDYRGPPLVSIDVDAATALNLKVGDTLTVSILGRPIEARIASFREIDWRSFGFNFAIIFAPGALEAAPYTLMATIAPTPGGSTAPLERRLTNELPMVSSIRVADVVAEVKTLLESIDGAVRIATAFAILMGMIVLAGSVVATRRQRARDIVLLRLVGATRGEVATSQLIEFSALSAAVAVAAFGAGVLAAKLAVTYVFEFPFSPDWASLALIPFGAILLAVFAAFVAAIAALNARPAEGLRSL</sequence>
<accession>A0ABT0RUD9</accession>
<feature type="transmembrane region" description="Helical" evidence="6">
    <location>
        <begin position="761"/>
        <end position="783"/>
    </location>
</feature>
<dbReference type="PANTHER" id="PTHR30287:SF1">
    <property type="entry name" value="INNER MEMBRANE PROTEIN"/>
    <property type="match status" value="1"/>
</dbReference>
<evidence type="ECO:0000256" key="1">
    <source>
        <dbReference type="ARBA" id="ARBA00004651"/>
    </source>
</evidence>
<dbReference type="RefSeq" id="WP_249904039.1">
    <property type="nucleotide sequence ID" value="NZ_JAMGBA010000002.1"/>
</dbReference>
<evidence type="ECO:0000256" key="6">
    <source>
        <dbReference type="SAM" id="Phobius"/>
    </source>
</evidence>
<protein>
    <submittedName>
        <fullName evidence="9">FtsX-like permease family protein</fullName>
    </submittedName>
</protein>
<evidence type="ECO:0000259" key="7">
    <source>
        <dbReference type="Pfam" id="PF02687"/>
    </source>
</evidence>
<feature type="transmembrane region" description="Helical" evidence="6">
    <location>
        <begin position="385"/>
        <end position="406"/>
    </location>
</feature>
<feature type="transmembrane region" description="Helical" evidence="6">
    <location>
        <begin position="249"/>
        <end position="274"/>
    </location>
</feature>
<comment type="subcellular location">
    <subcellularLocation>
        <location evidence="1">Cell membrane</location>
        <topology evidence="1">Multi-pass membrane protein</topology>
    </subcellularLocation>
</comment>
<dbReference type="PANTHER" id="PTHR30287">
    <property type="entry name" value="MEMBRANE COMPONENT OF PREDICTED ABC SUPERFAMILY METABOLITE UPTAKE TRANSPORTER"/>
    <property type="match status" value="1"/>
</dbReference>
<dbReference type="InterPro" id="IPR025857">
    <property type="entry name" value="MacB_PCD"/>
</dbReference>
<comment type="caution">
    <text evidence="9">The sequence shown here is derived from an EMBL/GenBank/DDBJ whole genome shotgun (WGS) entry which is preliminary data.</text>
</comment>
<keyword evidence="3 6" id="KW-0812">Transmembrane</keyword>
<dbReference type="Pfam" id="PF02687">
    <property type="entry name" value="FtsX"/>
    <property type="match status" value="2"/>
</dbReference>
<evidence type="ECO:0000256" key="2">
    <source>
        <dbReference type="ARBA" id="ARBA00022475"/>
    </source>
</evidence>
<feature type="transmembrane region" description="Helical" evidence="6">
    <location>
        <begin position="704"/>
        <end position="726"/>
    </location>
</feature>
<dbReference type="Proteomes" id="UP001203410">
    <property type="component" value="Unassembled WGS sequence"/>
</dbReference>
<keyword evidence="5 6" id="KW-0472">Membrane</keyword>
<feature type="transmembrane region" description="Helical" evidence="6">
    <location>
        <begin position="412"/>
        <end position="435"/>
    </location>
</feature>
<feature type="domain" description="ABC3 transporter permease C-terminal" evidence="7">
    <location>
        <begin position="707"/>
        <end position="819"/>
    </location>
</feature>
<feature type="domain" description="ABC3 transporter permease C-terminal" evidence="7">
    <location>
        <begin position="253"/>
        <end position="362"/>
    </location>
</feature>
<evidence type="ECO:0000256" key="5">
    <source>
        <dbReference type="ARBA" id="ARBA00023136"/>
    </source>
</evidence>
<feature type="transmembrane region" description="Helical" evidence="6">
    <location>
        <begin position="295"/>
        <end position="321"/>
    </location>
</feature>
<evidence type="ECO:0000313" key="9">
    <source>
        <dbReference type="EMBL" id="MCL6698645.1"/>
    </source>
</evidence>
<keyword evidence="4 6" id="KW-1133">Transmembrane helix</keyword>